<dbReference type="PANTHER" id="PTHR42089">
    <property type="entry name" value="YALI0F09427P"/>
    <property type="match status" value="1"/>
</dbReference>
<dbReference type="PANTHER" id="PTHR42089:SF1">
    <property type="entry name" value="YALI0F09427P"/>
    <property type="match status" value="1"/>
</dbReference>
<feature type="coiled-coil region" evidence="1">
    <location>
        <begin position="95"/>
        <end position="122"/>
    </location>
</feature>
<reference evidence="3" key="1">
    <citation type="journal article" date="2020" name="Stud. Mycol.">
        <title>101 Dothideomycetes genomes: a test case for predicting lifestyles and emergence of pathogens.</title>
        <authorList>
            <person name="Haridas S."/>
            <person name="Albert R."/>
            <person name="Binder M."/>
            <person name="Bloem J."/>
            <person name="Labutti K."/>
            <person name="Salamov A."/>
            <person name="Andreopoulos B."/>
            <person name="Baker S."/>
            <person name="Barry K."/>
            <person name="Bills G."/>
            <person name="Bluhm B."/>
            <person name="Cannon C."/>
            <person name="Castanera R."/>
            <person name="Culley D."/>
            <person name="Daum C."/>
            <person name="Ezra D."/>
            <person name="Gonzalez J."/>
            <person name="Henrissat B."/>
            <person name="Kuo A."/>
            <person name="Liang C."/>
            <person name="Lipzen A."/>
            <person name="Lutzoni F."/>
            <person name="Magnuson J."/>
            <person name="Mondo S."/>
            <person name="Nolan M."/>
            <person name="Ohm R."/>
            <person name="Pangilinan J."/>
            <person name="Park H.-J."/>
            <person name="Ramirez L."/>
            <person name="Alfaro M."/>
            <person name="Sun H."/>
            <person name="Tritt A."/>
            <person name="Yoshinaga Y."/>
            <person name="Zwiers L.-H."/>
            <person name="Turgeon B."/>
            <person name="Goodwin S."/>
            <person name="Spatafora J."/>
            <person name="Crous P."/>
            <person name="Grigoriev I."/>
        </authorList>
    </citation>
    <scope>NUCLEOTIDE SEQUENCE</scope>
    <source>
        <strain evidence="3">CBS 262.69</strain>
    </source>
</reference>
<feature type="compositionally biased region" description="Pro residues" evidence="2">
    <location>
        <begin position="50"/>
        <end position="63"/>
    </location>
</feature>
<dbReference type="Proteomes" id="UP000799640">
    <property type="component" value="Unassembled WGS sequence"/>
</dbReference>
<evidence type="ECO:0000256" key="1">
    <source>
        <dbReference type="SAM" id="Coils"/>
    </source>
</evidence>
<keyword evidence="4" id="KW-1185">Reference proteome</keyword>
<organism evidence="3 4">
    <name type="scientific">Trichodelitschia bisporula</name>
    <dbReference type="NCBI Taxonomy" id="703511"/>
    <lineage>
        <taxon>Eukaryota</taxon>
        <taxon>Fungi</taxon>
        <taxon>Dikarya</taxon>
        <taxon>Ascomycota</taxon>
        <taxon>Pezizomycotina</taxon>
        <taxon>Dothideomycetes</taxon>
        <taxon>Dothideomycetes incertae sedis</taxon>
        <taxon>Phaeotrichales</taxon>
        <taxon>Phaeotrichaceae</taxon>
        <taxon>Trichodelitschia</taxon>
    </lineage>
</organism>
<protein>
    <submittedName>
        <fullName evidence="3">Uncharacterized protein</fullName>
    </submittedName>
</protein>
<dbReference type="EMBL" id="ML996690">
    <property type="protein sequence ID" value="KAF2403122.1"/>
    <property type="molecule type" value="Genomic_DNA"/>
</dbReference>
<name>A0A6G1I4C2_9PEZI</name>
<accession>A0A6G1I4C2</accession>
<keyword evidence="1" id="KW-0175">Coiled coil</keyword>
<evidence type="ECO:0000313" key="3">
    <source>
        <dbReference type="EMBL" id="KAF2403122.1"/>
    </source>
</evidence>
<dbReference type="AlphaFoldDB" id="A0A6G1I4C2"/>
<proteinExistence type="predicted"/>
<dbReference type="OrthoDB" id="5344687at2759"/>
<feature type="region of interest" description="Disordered" evidence="2">
    <location>
        <begin position="38"/>
        <end position="67"/>
    </location>
</feature>
<sequence length="184" mass="19610">MHSEHPHPLLAQLPLTVSPFLSLPTAVPLPYSYKSVPSTLPPSVTDAEPPHSPPPHDPTPPGSDAPQRLAQYVVSPATGHAAHPSAIAASGVALRELLVKRVEDAAKEIAAWEESIKERELAEKRRVAPGWLDVGEGNRILVPVRVGGKEAEKEAEKEAPVEKGADEESKAGDELDRAFGKMGV</sequence>
<evidence type="ECO:0000256" key="2">
    <source>
        <dbReference type="SAM" id="MobiDB-lite"/>
    </source>
</evidence>
<feature type="region of interest" description="Disordered" evidence="2">
    <location>
        <begin position="148"/>
        <end position="184"/>
    </location>
</feature>
<gene>
    <name evidence="3" type="ORF">EJ06DRAFT_554648</name>
</gene>
<evidence type="ECO:0000313" key="4">
    <source>
        <dbReference type="Proteomes" id="UP000799640"/>
    </source>
</evidence>